<accession>A0A0A0D352</accession>
<name>A0A0A0D352_9PROT</name>
<dbReference type="InterPro" id="IPR029052">
    <property type="entry name" value="Metallo-depent_PP-like"/>
</dbReference>
<dbReference type="EMBL" id="JANX01000502">
    <property type="protein sequence ID" value="KGM31472.1"/>
    <property type="molecule type" value="Genomic_DNA"/>
</dbReference>
<dbReference type="Gene3D" id="3.60.21.10">
    <property type="match status" value="1"/>
</dbReference>
<gene>
    <name evidence="1" type="ORF">P409_26995</name>
</gene>
<protein>
    <recommendedName>
        <fullName evidence="3">Calcineurin-like phosphoesterase domain-containing protein</fullName>
    </recommendedName>
</protein>
<proteinExistence type="predicted"/>
<dbReference type="SUPFAM" id="SSF56300">
    <property type="entry name" value="Metallo-dependent phosphatases"/>
    <property type="match status" value="1"/>
</dbReference>
<evidence type="ECO:0008006" key="3">
    <source>
        <dbReference type="Google" id="ProtNLM"/>
    </source>
</evidence>
<reference evidence="1 2" key="1">
    <citation type="submission" date="2014-01" db="EMBL/GenBank/DDBJ databases">
        <title>Genome sequence determination for a cystic fibrosis isolate, Inquilinus limosus.</title>
        <authorList>
            <person name="Pino M."/>
            <person name="Di Conza J."/>
            <person name="Gutkind G."/>
        </authorList>
    </citation>
    <scope>NUCLEOTIDE SEQUENCE [LARGE SCALE GENOMIC DNA]</scope>
    <source>
        <strain evidence="1 2">MP06</strain>
    </source>
</reference>
<sequence length="272" mass="29429">MTPDPEKFAQLGRPKRIWAVGAVHGDAARLAVLHDHVAARFQPGDRLVYLGNLIGRTDRLHALVDEVLSMRRALIARPFVLAEDVVFLRGAQEEMWQKMLQLQFAPNPQDVLRWMLAQGVEGTLRAYGGRPEEGMAAAREGAVRLTRWTNGLREAMRAAPGHNALYAALRRAAFTEPRFAGDDGILFVSAGIDPSRPLAAQGDAFWWSAAGFAGLAEPYAGFRRLIRGHDPAGGGLQLEGLAVTLDSGCGRGGRLACGLFEPDGTLAEIVEA</sequence>
<dbReference type="RefSeq" id="WP_034845696.1">
    <property type="nucleotide sequence ID" value="NZ_JANX01000502.1"/>
</dbReference>
<organism evidence="1 2">
    <name type="scientific">Inquilinus limosus MP06</name>
    <dbReference type="NCBI Taxonomy" id="1398085"/>
    <lineage>
        <taxon>Bacteria</taxon>
        <taxon>Pseudomonadati</taxon>
        <taxon>Pseudomonadota</taxon>
        <taxon>Alphaproteobacteria</taxon>
        <taxon>Rhodospirillales</taxon>
        <taxon>Rhodospirillaceae</taxon>
        <taxon>Inquilinus</taxon>
    </lineage>
</organism>
<dbReference type="OrthoDB" id="9807890at2"/>
<dbReference type="AlphaFoldDB" id="A0A0A0D352"/>
<evidence type="ECO:0000313" key="2">
    <source>
        <dbReference type="Proteomes" id="UP000029995"/>
    </source>
</evidence>
<evidence type="ECO:0000313" key="1">
    <source>
        <dbReference type="EMBL" id="KGM31472.1"/>
    </source>
</evidence>
<comment type="caution">
    <text evidence="1">The sequence shown here is derived from an EMBL/GenBank/DDBJ whole genome shotgun (WGS) entry which is preliminary data.</text>
</comment>
<dbReference type="Proteomes" id="UP000029995">
    <property type="component" value="Unassembled WGS sequence"/>
</dbReference>